<dbReference type="InterPro" id="IPR029063">
    <property type="entry name" value="SAM-dependent_MTases_sf"/>
</dbReference>
<name>A0A933GNP6_UNCTE</name>
<dbReference type="GO" id="GO:0005737">
    <property type="term" value="C:cytoplasm"/>
    <property type="evidence" value="ECO:0007669"/>
    <property type="project" value="TreeGrafter"/>
</dbReference>
<evidence type="ECO:0000313" key="6">
    <source>
        <dbReference type="Proteomes" id="UP000772181"/>
    </source>
</evidence>
<proteinExistence type="inferred from homology"/>
<comment type="similarity">
    <text evidence="3">Belongs to the N(4)/N(6)-methyltransferase family.</text>
</comment>
<dbReference type="GO" id="GO:0008170">
    <property type="term" value="F:N-methyltransferase activity"/>
    <property type="evidence" value="ECO:0007669"/>
    <property type="project" value="InterPro"/>
</dbReference>
<dbReference type="EC" id="2.1.1.-" evidence="3"/>
<organism evidence="5 6">
    <name type="scientific">Tectimicrobiota bacterium</name>
    <dbReference type="NCBI Taxonomy" id="2528274"/>
    <lineage>
        <taxon>Bacteria</taxon>
        <taxon>Pseudomonadati</taxon>
        <taxon>Nitrospinota/Tectimicrobiota group</taxon>
        <taxon>Candidatus Tectimicrobiota</taxon>
    </lineage>
</organism>
<dbReference type="Proteomes" id="UP000772181">
    <property type="component" value="Unassembled WGS sequence"/>
</dbReference>
<dbReference type="PANTHER" id="PTHR13370">
    <property type="entry name" value="RNA METHYLASE-RELATED"/>
    <property type="match status" value="1"/>
</dbReference>
<evidence type="ECO:0000256" key="2">
    <source>
        <dbReference type="ARBA" id="ARBA00022679"/>
    </source>
</evidence>
<dbReference type="PRINTS" id="PR00508">
    <property type="entry name" value="S21N4MTFRASE"/>
</dbReference>
<keyword evidence="1 5" id="KW-0489">Methyltransferase</keyword>
<dbReference type="Pfam" id="PF01555">
    <property type="entry name" value="N6_N4_Mtase"/>
    <property type="match status" value="1"/>
</dbReference>
<comment type="caution">
    <text evidence="5">The sequence shown here is derived from an EMBL/GenBank/DDBJ whole genome shotgun (WGS) entry which is preliminary data.</text>
</comment>
<dbReference type="PANTHER" id="PTHR13370:SF3">
    <property type="entry name" value="TRNA (GUANINE(10)-N2)-METHYLTRANSFERASE HOMOLOG"/>
    <property type="match status" value="1"/>
</dbReference>
<protein>
    <recommendedName>
        <fullName evidence="3">Methyltransferase</fullName>
        <ecNumber evidence="3">2.1.1.-</ecNumber>
    </recommendedName>
</protein>
<dbReference type="InterPro" id="IPR001091">
    <property type="entry name" value="RM_Methyltransferase"/>
</dbReference>
<feature type="domain" description="DNA methylase N-4/N-6" evidence="4">
    <location>
        <begin position="13"/>
        <end position="143"/>
    </location>
</feature>
<dbReference type="SUPFAM" id="SSF53335">
    <property type="entry name" value="S-adenosyl-L-methionine-dependent methyltransferases"/>
    <property type="match status" value="2"/>
</dbReference>
<evidence type="ECO:0000313" key="5">
    <source>
        <dbReference type="EMBL" id="MBI4596470.1"/>
    </source>
</evidence>
<evidence type="ECO:0000256" key="3">
    <source>
        <dbReference type="RuleBase" id="RU362026"/>
    </source>
</evidence>
<dbReference type="Gene3D" id="3.40.50.150">
    <property type="entry name" value="Vaccinia Virus protein VP39"/>
    <property type="match status" value="2"/>
</dbReference>
<dbReference type="InterPro" id="IPR002941">
    <property type="entry name" value="DNA_methylase_N4/N6"/>
</dbReference>
<sequence>MPRTESTKTGVTRKKRTTKIAETIIEAYSTGENAKRTKLDIGCERTCHCPPSHINCMSPREWLKSQLGVWQFSYEARDVRDKKIHPATFPISLSRKIIELFTHEGELVLDPFVGSGTTLVAARDTKRNAVGFDLKKEYVSLCKQRLAQTTFLSKARQIAIQDDARFIQDYLEPETVSLIWTSPPYANLLNRVRKNKSRRFRNNEQLGKIEQYSQDPSDLGTMPLDEYTATMGEIYESLLPLLHPKGHCVINVPDMWWENKRMTIHISLVEELRKRGYELRNIIIWDRTNLVNQIGIFGWPSNYITMGVTFEYLLDFWRPPK</sequence>
<evidence type="ECO:0000259" key="4">
    <source>
        <dbReference type="Pfam" id="PF01555"/>
    </source>
</evidence>
<evidence type="ECO:0000256" key="1">
    <source>
        <dbReference type="ARBA" id="ARBA00022603"/>
    </source>
</evidence>
<dbReference type="EMBL" id="JACQWF010000387">
    <property type="protein sequence ID" value="MBI4596470.1"/>
    <property type="molecule type" value="Genomic_DNA"/>
</dbReference>
<accession>A0A933GNP6</accession>
<dbReference type="AlphaFoldDB" id="A0A933GNP6"/>
<dbReference type="GO" id="GO:0009007">
    <property type="term" value="F:site-specific DNA-methyltransferase (adenine-specific) activity"/>
    <property type="evidence" value="ECO:0007669"/>
    <property type="project" value="TreeGrafter"/>
</dbReference>
<dbReference type="GO" id="GO:0032259">
    <property type="term" value="P:methylation"/>
    <property type="evidence" value="ECO:0007669"/>
    <property type="project" value="UniProtKB-KW"/>
</dbReference>
<keyword evidence="2" id="KW-0808">Transferase</keyword>
<gene>
    <name evidence="5" type="ORF">HY730_08865</name>
</gene>
<reference evidence="5" key="1">
    <citation type="submission" date="2020-07" db="EMBL/GenBank/DDBJ databases">
        <title>Huge and variable diversity of episymbiotic CPR bacteria and DPANN archaea in groundwater ecosystems.</title>
        <authorList>
            <person name="He C.Y."/>
            <person name="Keren R."/>
            <person name="Whittaker M."/>
            <person name="Farag I.F."/>
            <person name="Doudna J."/>
            <person name="Cate J.H.D."/>
            <person name="Banfield J.F."/>
        </authorList>
    </citation>
    <scope>NUCLEOTIDE SEQUENCE</scope>
    <source>
        <strain evidence="5">NC_groundwater_1482_Ag_S-0.65um_47_24</strain>
    </source>
</reference>
<dbReference type="GO" id="GO:0003677">
    <property type="term" value="F:DNA binding"/>
    <property type="evidence" value="ECO:0007669"/>
    <property type="project" value="InterPro"/>
</dbReference>